<accession>N6UVU0</accession>
<feature type="region of interest" description="Disordered" evidence="1">
    <location>
        <begin position="119"/>
        <end position="145"/>
    </location>
</feature>
<feature type="region of interest" description="Disordered" evidence="1">
    <location>
        <begin position="1"/>
        <end position="46"/>
    </location>
</feature>
<evidence type="ECO:0000313" key="2">
    <source>
        <dbReference type="EMBL" id="ENN85805.1"/>
    </source>
</evidence>
<dbReference type="AntiFam" id="ANF00248">
    <property type="entry name" value="Shadow ORF (opposite ppsD)"/>
</dbReference>
<sequence>MRQKTGPEDKAEPAQGSDLDRSDVTAMHRGDAHNHGNIRERRAGLPKNRSRFRSYALLLSLITAQDKRGVRAAEAEGVRQRDIDFALACLVRNEIDGGVTLGIIEVERRRGDVVANGERRKDRLDRTGSAEQVAGRRLGGRHRDPRSRIADQTLDCAKLDRIRHGRGAVGVDIVQVCRGQAGALQRGGHAAERAFAILGRSGDMVRVAREAVADHFGVDLGAARLGVFQLLQNDDTGALAHDEAVTVTVIGTRSFLRRVVKVRRQRLAGGKARERDTADRCFGATGDHHIGVAEHDQAGSIANGVGTGRACGDDRMVRAAQLVADRDLAGNQVDETARDKERRDAARTLVAQRIAGFDDAFEAADARADHDARGDLILIRFRVPVCIGERHVRCRHAIDDEGIDLALLLRLHPVVSMERAVGAIANRNTAGNLCREIFDLEFGHAARAIVPSEQTRPGHLGAAAQR</sequence>
<dbReference type="Proteomes" id="UP000012429">
    <property type="component" value="Unassembled WGS sequence"/>
</dbReference>
<comment type="caution">
    <text evidence="2">The sequence shown here is derived from an EMBL/GenBank/DDBJ whole genome shotgun (WGS) entry which is preliminary data.</text>
</comment>
<feature type="compositionally biased region" description="Basic and acidic residues" evidence="1">
    <location>
        <begin position="119"/>
        <end position="128"/>
    </location>
</feature>
<name>N6UVU0_9HYPH</name>
<dbReference type="AlphaFoldDB" id="N6UVU0"/>
<keyword evidence="3" id="KW-1185">Reference proteome</keyword>
<evidence type="ECO:0000313" key="3">
    <source>
        <dbReference type="Proteomes" id="UP000012429"/>
    </source>
</evidence>
<evidence type="ECO:0000256" key="1">
    <source>
        <dbReference type="SAM" id="MobiDB-lite"/>
    </source>
</evidence>
<feature type="compositionally biased region" description="Basic and acidic residues" evidence="1">
    <location>
        <begin position="1"/>
        <end position="43"/>
    </location>
</feature>
<reference evidence="2 3" key="1">
    <citation type="journal article" date="2012" name="BMC Genomics">
        <title>Genomic basis of broad host range and environmental adaptability of Rhizobium tropici CIAT 899 and Rhizobium sp. PRF 81 which are used in inoculants for common bean (Phaseolus vulgaris L.).</title>
        <authorList>
            <person name="Ormeno-Orrillo E."/>
            <person name="Menna P."/>
            <person name="Almeida L.G."/>
            <person name="Ollero F.J."/>
            <person name="Nicolas M.F."/>
            <person name="Pains Rodrigues E."/>
            <person name="Shigueyoshi Nakatani A."/>
            <person name="Silva Batista J.S."/>
            <person name="Oliveira Chueire L.M."/>
            <person name="Souza R.C."/>
            <person name="Ribeiro Vasconcelos A.T."/>
            <person name="Megias M."/>
            <person name="Hungria M."/>
            <person name="Martinez-Romero E."/>
        </authorList>
    </citation>
    <scope>NUCLEOTIDE SEQUENCE [LARGE SCALE GENOMIC DNA]</scope>
    <source>
        <strain evidence="2 3">PRF 81</strain>
    </source>
</reference>
<organism evidence="2 3">
    <name type="scientific">Rhizobium freirei PRF 81</name>
    <dbReference type="NCBI Taxonomy" id="363754"/>
    <lineage>
        <taxon>Bacteria</taxon>
        <taxon>Pseudomonadati</taxon>
        <taxon>Pseudomonadota</taxon>
        <taxon>Alphaproteobacteria</taxon>
        <taxon>Hyphomicrobiales</taxon>
        <taxon>Rhizobiaceae</taxon>
        <taxon>Rhizobium/Agrobacterium group</taxon>
        <taxon>Rhizobium</taxon>
    </lineage>
</organism>
<gene>
    <name evidence="2" type="ORF">RHSP_18548</name>
</gene>
<proteinExistence type="predicted"/>
<protein>
    <submittedName>
        <fullName evidence="2">Uncharacterized protein</fullName>
    </submittedName>
</protein>
<dbReference type="EMBL" id="AQHN01000077">
    <property type="protein sequence ID" value="ENN85805.1"/>
    <property type="molecule type" value="Genomic_DNA"/>
</dbReference>